<evidence type="ECO:0000313" key="2">
    <source>
        <dbReference type="EMBL" id="BCE64193.1"/>
    </source>
</evidence>
<accession>A0A809ZYG8</accession>
<gene>
    <name evidence="1" type="ORF">XF5B_29700</name>
    <name evidence="2" type="ORF">XF6B_29920</name>
</gene>
<dbReference type="EMBL" id="AP023096">
    <property type="protein sequence ID" value="BCE64193.1"/>
    <property type="molecule type" value="Genomic_DNA"/>
</dbReference>
<proteinExistence type="predicted"/>
<dbReference type="AlphaFoldDB" id="A0A809ZYG8"/>
<reference evidence="2" key="2">
    <citation type="submission" date="2020-05" db="EMBL/GenBank/DDBJ databases">
        <title>Complete genome sequence of Bradyrhizobium diazoefficiens XF6 isolated from soybean nodule.</title>
        <authorList>
            <person name="Noda R."/>
            <person name="Kakizaki K."/>
            <person name="Minamisawa K."/>
        </authorList>
    </citation>
    <scope>NUCLEOTIDE SEQUENCE</scope>
    <source>
        <strain evidence="2">XF6</strain>
    </source>
</reference>
<dbReference type="EMBL" id="AP023095">
    <property type="protein sequence ID" value="BCE55458.1"/>
    <property type="molecule type" value="Genomic_DNA"/>
</dbReference>
<sequence>MRGVDEASLEEGDLVVEFEAVDVEGAFRCADPPQRVLREEALIGEVVNGQDRRQLGAAPGEIGGHERGLPVVGMDQVCCPILVQLAHGQLSGCRGKACEADVVVRPVASGLVAIGIAGPVVELRA</sequence>
<evidence type="ECO:0000313" key="1">
    <source>
        <dbReference type="EMBL" id="BCE55458.1"/>
    </source>
</evidence>
<reference evidence="1" key="1">
    <citation type="submission" date="2020-05" db="EMBL/GenBank/DDBJ databases">
        <title>Complete genome sequence of Bradyrhizobium diazoefficiens XF5 isolated from soybean nodule.</title>
        <authorList>
            <person name="Noda R."/>
            <person name="Kakizaki K."/>
            <person name="Minamisawa K."/>
        </authorList>
    </citation>
    <scope>NUCLEOTIDE SEQUENCE</scope>
    <source>
        <strain evidence="1">XF5</strain>
    </source>
</reference>
<organism evidence="1">
    <name type="scientific">Bradyrhizobium diazoefficiens</name>
    <dbReference type="NCBI Taxonomy" id="1355477"/>
    <lineage>
        <taxon>Bacteria</taxon>
        <taxon>Pseudomonadati</taxon>
        <taxon>Pseudomonadota</taxon>
        <taxon>Alphaproteobacteria</taxon>
        <taxon>Hyphomicrobiales</taxon>
        <taxon>Nitrobacteraceae</taxon>
        <taxon>Bradyrhizobium</taxon>
    </lineage>
</organism>
<protein>
    <submittedName>
        <fullName evidence="1">Uncharacterized protein</fullName>
    </submittedName>
</protein>
<name>A0A809ZYG8_9BRAD</name>